<evidence type="ECO:0000313" key="3">
    <source>
        <dbReference type="Proteomes" id="UP000008205"/>
    </source>
</evidence>
<dbReference type="InterPro" id="IPR024400">
    <property type="entry name" value="DUF2635"/>
</dbReference>
<name>B7UGI2_ECO27</name>
<evidence type="ECO:0008006" key="4">
    <source>
        <dbReference type="Google" id="ProtNLM"/>
    </source>
</evidence>
<keyword evidence="3" id="KW-1185">Reference proteome</keyword>
<accession>B7UGI2</accession>
<organism evidence="2 3">
    <name type="scientific">Escherichia coli O127:H6 (strain E2348/69 / EPEC)</name>
    <dbReference type="NCBI Taxonomy" id="574521"/>
    <lineage>
        <taxon>Bacteria</taxon>
        <taxon>Pseudomonadati</taxon>
        <taxon>Pseudomonadota</taxon>
        <taxon>Gammaproteobacteria</taxon>
        <taxon>Enterobacterales</taxon>
        <taxon>Enterobacteriaceae</taxon>
        <taxon>Escherichia</taxon>
    </lineage>
</organism>
<protein>
    <recommendedName>
        <fullName evidence="4">DUF2635 domain-containing protein</fullName>
    </recommendedName>
</protein>
<reference evidence="2 3" key="1">
    <citation type="journal article" date="2009" name="J. Bacteriol.">
        <title>Complete genome sequence and comparative genome analysis of enteropathogenic Escherichia coli O127:H6 strain E2348/69.</title>
        <authorList>
            <person name="Iguchi A."/>
            <person name="Thomson N.R."/>
            <person name="Ogura Y."/>
            <person name="Saunders D."/>
            <person name="Ooka T."/>
            <person name="Henderson I.R."/>
            <person name="Harris D."/>
            <person name="Asadulghani M."/>
            <person name="Kurokawa K."/>
            <person name="Dean P."/>
            <person name="Kenny B."/>
            <person name="Quail M.A."/>
            <person name="Thurston S."/>
            <person name="Dougan G."/>
            <person name="Hayashi T."/>
            <person name="Parkhill J."/>
            <person name="Frankel G."/>
        </authorList>
    </citation>
    <scope>NUCLEOTIDE SEQUENCE [LARGE SCALE GENOMIC DNA]</scope>
    <source>
        <strain evidence="3">E2348/69 / EPEC</strain>
    </source>
</reference>
<proteinExistence type="predicted"/>
<evidence type="ECO:0000313" key="2">
    <source>
        <dbReference type="EMBL" id="CAS10216.1"/>
    </source>
</evidence>
<dbReference type="EMBL" id="FM180568">
    <property type="protein sequence ID" value="CAS10216.1"/>
    <property type="molecule type" value="Genomic_DNA"/>
</dbReference>
<dbReference type="Proteomes" id="UP000008205">
    <property type="component" value="Chromosome"/>
</dbReference>
<gene>
    <name evidence="2" type="ordered locus">E2348C_2668</name>
</gene>
<dbReference type="KEGG" id="ecg:E2348C_2668"/>
<evidence type="ECO:0000256" key="1">
    <source>
        <dbReference type="SAM" id="MobiDB-lite"/>
    </source>
</evidence>
<dbReference type="AlphaFoldDB" id="B7UGI2"/>
<sequence>MNKMKVKAAPGMKFPMEDNARKYITTEAVIVENTAYYRRAVQDGDLILVAEEPETAEQDTGPEKAKVKKEKQVGSDE</sequence>
<feature type="region of interest" description="Disordered" evidence="1">
    <location>
        <begin position="52"/>
        <end position="77"/>
    </location>
</feature>
<dbReference type="Pfam" id="PF10948">
    <property type="entry name" value="DUF2635"/>
    <property type="match status" value="1"/>
</dbReference>
<feature type="compositionally biased region" description="Basic and acidic residues" evidence="1">
    <location>
        <begin position="61"/>
        <end position="77"/>
    </location>
</feature>
<dbReference type="HOGENOM" id="CLU_194617_0_0_6"/>